<dbReference type="EMBL" id="AFYH01186979">
    <property type="status" value="NOT_ANNOTATED_CDS"/>
    <property type="molecule type" value="Genomic_DNA"/>
</dbReference>
<evidence type="ECO:0000313" key="23">
    <source>
        <dbReference type="Ensembl" id="ENSLACP00000009113.1"/>
    </source>
</evidence>
<dbReference type="PRINTS" id="PR00592">
    <property type="entry name" value="CASENSINGR"/>
</dbReference>
<keyword evidence="16" id="KW-0807">Transducer</keyword>
<dbReference type="FunFam" id="3.40.50.2300:FF:000016">
    <property type="entry name" value="Taste 1 receptor member 2"/>
    <property type="match status" value="1"/>
</dbReference>
<evidence type="ECO:0000256" key="12">
    <source>
        <dbReference type="ARBA" id="ARBA00023136"/>
    </source>
</evidence>
<evidence type="ECO:0000256" key="14">
    <source>
        <dbReference type="ARBA" id="ARBA00023170"/>
    </source>
</evidence>
<feature type="transmembrane region" description="Helical" evidence="20">
    <location>
        <begin position="726"/>
        <end position="745"/>
    </location>
</feature>
<keyword evidence="9" id="KW-0832">Ubl conjugation</keyword>
<keyword evidence="14" id="KW-0675">Receptor</keyword>
<feature type="transmembrane region" description="Helical" evidence="20">
    <location>
        <begin position="805"/>
        <end position="827"/>
    </location>
</feature>
<dbReference type="eggNOG" id="KOG1056">
    <property type="taxonomic scope" value="Eukaryota"/>
</dbReference>
<dbReference type="InterPro" id="IPR038550">
    <property type="entry name" value="GPCR_3_9-Cys_sf"/>
</dbReference>
<feature type="chain" id="PRO_5003579217" description="Extracellular calcium-sensing receptor" evidence="21">
    <location>
        <begin position="21"/>
        <end position="1047"/>
    </location>
</feature>
<dbReference type="Proteomes" id="UP000008672">
    <property type="component" value="Unassembled WGS sequence"/>
</dbReference>
<proteinExistence type="inferred from homology"/>
<comment type="subunit">
    <text evidence="18">Homodimer; disulfide-linked. Interacts with VCP. Interacts with ARRB1.</text>
</comment>
<evidence type="ECO:0000256" key="10">
    <source>
        <dbReference type="ARBA" id="ARBA00022989"/>
    </source>
</evidence>
<dbReference type="PANTHER" id="PTHR24061">
    <property type="entry name" value="CALCIUM-SENSING RECEPTOR-RELATED"/>
    <property type="match status" value="1"/>
</dbReference>
<dbReference type="InterPro" id="IPR000337">
    <property type="entry name" value="GPCR_3"/>
</dbReference>
<dbReference type="OMA" id="KCPDDSW"/>
<dbReference type="GeneTree" id="ENSGT00940000157596"/>
<dbReference type="SUPFAM" id="SSF53822">
    <property type="entry name" value="Periplasmic binding protein-like I"/>
    <property type="match status" value="1"/>
</dbReference>
<sequence length="1047" mass="117673">MKLCHVYYLVLLRLAWVATAYGPNQRAQKKGDIILGGLFPIHFGVTEKDQDLKSRPESTECVRYNFRGFRWLQAMIFAIEEINNSTTLLPNITLGYRIFDTCNTVSKALEATLSFVAQNKVDSLNLDEFCNCSEHIPSTIAVVGATGSGISTAVANLLGLFVVVPEVSYASSSRLLSNKNQFKSFLRTIPSDEHQATAMADIIEYFHWNWVGTIAADDGYGRPGIEKFREEAEERDICIDFYELISQYSDEEEIQEVVNSIKHSSVRVIVVFSSGPDLEPLIEEIVKQNITGRIWLASEAWASSSLIAKPEFFHVVGGTIGFALKAGHIPGFREFLEEVHPKSSLYDGFVEEFWEETFGCYLPDDTKSSGSMGPLNRDHKIKDQFGNITHVLRHPCTGEENITSVETPYLDYTHLRISYNVYLAVYSIAHALQDIYTCIPGKGIFTNGSCADIKKVEAWQVLKHLRHLNFTNNMGEQVDFDDFRDPIGNYTIINWHLSPEDGSVAFEEVGYYNVYANKGDRLYINESKVLWKGFSKEVPSSNCSDDCQPGTRKGIIEGEPTCCFECVECPDGEFSNETDASACAKCPLDSWSNENHTDCIKKQIEFLSWTEPFGIALALFAVLGIFMTSFVLGVFVKFRNTPIVKATNRELSYLLLFSLICCFSSSLIFIGEPKDWTCRLRQPAFGISFVLCISCILVKTNRVLLVFEAKIPTSLHRKWWGLNLQFLLVFLCTFVQIMTCVIWLYSAPPSSYNNYDLEDEIIFITCHEGSTMALGFLIGYTCLLAAICFFFAFKSRKLPENFNEAKFITFSMLIFFIVWISFIPAYVSTYGKFVSAVEIIAILASSFGLLGCIFFNKIYIILFKPSRNTIEEVRCSTAAHAFKVAARANLRRTNLPHKRSNSLVNSVVSTPSSLVSSNSYHEEGSSLKQKGCRQKVSFGTGAVTLSLSFEEPRRNAVANKNAKKRYSLEARNSDDSLMRHKAFLPLQHSEAGSDTSFKTANNNGSESQDSADETKQEFYHPEDHFSIPSTESRNFISSPIRGNAMNS</sequence>
<evidence type="ECO:0000256" key="2">
    <source>
        <dbReference type="ARBA" id="ARBA00007242"/>
    </source>
</evidence>
<dbReference type="GO" id="GO:0001501">
    <property type="term" value="P:skeletal system development"/>
    <property type="evidence" value="ECO:0007669"/>
    <property type="project" value="Ensembl"/>
</dbReference>
<dbReference type="FunFam" id="3.40.50.2300:FF:000388">
    <property type="entry name" value="Vomeronasal 2, receptor 23"/>
    <property type="match status" value="1"/>
</dbReference>
<evidence type="ECO:0000256" key="7">
    <source>
        <dbReference type="ARBA" id="ARBA00022729"/>
    </source>
</evidence>
<dbReference type="InterPro" id="IPR017978">
    <property type="entry name" value="GPCR_3_C"/>
</dbReference>
<dbReference type="InterPro" id="IPR028082">
    <property type="entry name" value="Peripla_BP_I"/>
</dbReference>
<keyword evidence="4" id="KW-0597">Phosphoprotein</keyword>
<evidence type="ECO:0000256" key="6">
    <source>
        <dbReference type="ARBA" id="ARBA00022723"/>
    </source>
</evidence>
<keyword evidence="5 20" id="KW-0812">Transmembrane</keyword>
<evidence type="ECO:0000256" key="18">
    <source>
        <dbReference type="ARBA" id="ARBA00093527"/>
    </source>
</evidence>
<dbReference type="EMBL" id="AFYH01186977">
    <property type="status" value="NOT_ANNOTATED_CDS"/>
    <property type="molecule type" value="Genomic_DNA"/>
</dbReference>
<keyword evidence="7 21" id="KW-0732">Signal</keyword>
<dbReference type="EMBL" id="AFYH01186980">
    <property type="status" value="NOT_ANNOTATED_CDS"/>
    <property type="molecule type" value="Genomic_DNA"/>
</dbReference>
<gene>
    <name evidence="23" type="primary">CASR</name>
</gene>
<evidence type="ECO:0000256" key="21">
    <source>
        <dbReference type="SAM" id="SignalP"/>
    </source>
</evidence>
<dbReference type="GO" id="GO:0005509">
    <property type="term" value="F:calcium ion binding"/>
    <property type="evidence" value="ECO:0007669"/>
    <property type="project" value="TreeGrafter"/>
</dbReference>
<dbReference type="STRING" id="7897.ENSLACP00000009113"/>
<dbReference type="GO" id="GO:0005886">
    <property type="term" value="C:plasma membrane"/>
    <property type="evidence" value="ECO:0007669"/>
    <property type="project" value="UniProtKB-SubCell"/>
</dbReference>
<dbReference type="AlphaFoldDB" id="H3AHJ2"/>
<evidence type="ECO:0000256" key="9">
    <source>
        <dbReference type="ARBA" id="ARBA00022843"/>
    </source>
</evidence>
<feature type="transmembrane region" description="Helical" evidence="20">
    <location>
        <begin position="613"/>
        <end position="638"/>
    </location>
</feature>
<accession>H3AHJ2</accession>
<dbReference type="Pfam" id="PF01094">
    <property type="entry name" value="ANF_receptor"/>
    <property type="match status" value="1"/>
</dbReference>
<dbReference type="CDD" id="cd06364">
    <property type="entry name" value="PBP1_CaSR"/>
    <property type="match status" value="1"/>
</dbReference>
<feature type="compositionally biased region" description="Polar residues" evidence="19">
    <location>
        <begin position="990"/>
        <end position="1008"/>
    </location>
</feature>
<keyword evidence="13" id="KW-1015">Disulfide bond</keyword>
<comment type="subcellular location">
    <subcellularLocation>
        <location evidence="1">Cell membrane</location>
        <topology evidence="1">Multi-pass membrane protein</topology>
    </subcellularLocation>
</comment>
<dbReference type="InterPro" id="IPR001828">
    <property type="entry name" value="ANF_lig-bd_rcpt"/>
</dbReference>
<dbReference type="HOGENOM" id="CLU_005389_0_0_1"/>
<feature type="compositionally biased region" description="Basic and acidic residues" evidence="19">
    <location>
        <begin position="1012"/>
        <end position="1025"/>
    </location>
</feature>
<dbReference type="InterPro" id="IPR000068">
    <property type="entry name" value="GPCR_3_Ca_sens_rcpt-rel"/>
</dbReference>
<feature type="signal peptide" evidence="21">
    <location>
        <begin position="1"/>
        <end position="20"/>
    </location>
</feature>
<keyword evidence="15" id="KW-0325">Glycoprotein</keyword>
<reference evidence="23" key="2">
    <citation type="submission" date="2025-08" db="UniProtKB">
        <authorList>
            <consortium name="Ensembl"/>
        </authorList>
    </citation>
    <scope>IDENTIFICATION</scope>
</reference>
<evidence type="ECO:0000256" key="16">
    <source>
        <dbReference type="ARBA" id="ARBA00023224"/>
    </source>
</evidence>
<comment type="similarity">
    <text evidence="2">Belongs to the G-protein coupled receptor 3 family.</text>
</comment>
<keyword evidence="10 20" id="KW-1133">Transmembrane helix</keyword>
<protein>
    <recommendedName>
        <fullName evidence="17">Extracellular calcium-sensing receptor</fullName>
    </recommendedName>
</protein>
<dbReference type="GO" id="GO:0006874">
    <property type="term" value="P:intracellular calcium ion homeostasis"/>
    <property type="evidence" value="ECO:0007669"/>
    <property type="project" value="TreeGrafter"/>
</dbReference>
<evidence type="ECO:0000256" key="19">
    <source>
        <dbReference type="SAM" id="MobiDB-lite"/>
    </source>
</evidence>
<keyword evidence="11" id="KW-0297">G-protein coupled receptor</keyword>
<feature type="compositionally biased region" description="Polar residues" evidence="19">
    <location>
        <begin position="1027"/>
        <end position="1037"/>
    </location>
</feature>
<dbReference type="InterPro" id="IPR017979">
    <property type="entry name" value="GPCR_3_CS"/>
</dbReference>
<dbReference type="PROSITE" id="PS00981">
    <property type="entry name" value="G_PROTEIN_RECEP_F3_3"/>
    <property type="match status" value="1"/>
</dbReference>
<keyword evidence="24" id="KW-1185">Reference proteome</keyword>
<name>H3AHJ2_LATCH</name>
<feature type="domain" description="G-protein coupled receptors family 3 profile" evidence="22">
    <location>
        <begin position="613"/>
        <end position="877"/>
    </location>
</feature>
<feature type="transmembrane region" description="Helical" evidence="20">
    <location>
        <begin position="683"/>
        <end position="705"/>
    </location>
</feature>
<evidence type="ECO:0000256" key="20">
    <source>
        <dbReference type="SAM" id="Phobius"/>
    </source>
</evidence>
<dbReference type="GO" id="GO:0005513">
    <property type="term" value="P:detection of calcium ion"/>
    <property type="evidence" value="ECO:0007669"/>
    <property type="project" value="TreeGrafter"/>
</dbReference>
<dbReference type="PANTHER" id="PTHR24061:SF358">
    <property type="entry name" value="EXTRACELLULAR CALCIUM-SENSING RECEPTOR"/>
    <property type="match status" value="1"/>
</dbReference>
<evidence type="ECO:0000256" key="15">
    <source>
        <dbReference type="ARBA" id="ARBA00023180"/>
    </source>
</evidence>
<keyword evidence="6" id="KW-0479">Metal-binding</keyword>
<reference evidence="24" key="1">
    <citation type="submission" date="2011-08" db="EMBL/GenBank/DDBJ databases">
        <title>The draft genome of Latimeria chalumnae.</title>
        <authorList>
            <person name="Di Palma F."/>
            <person name="Alfoldi J."/>
            <person name="Johnson J."/>
            <person name="Berlin A."/>
            <person name="Gnerre S."/>
            <person name="Jaffe D."/>
            <person name="MacCallum I."/>
            <person name="Young S."/>
            <person name="Walker B.J."/>
            <person name="Lander E."/>
            <person name="Lindblad-Toh K."/>
        </authorList>
    </citation>
    <scope>NUCLEOTIDE SEQUENCE [LARGE SCALE GENOMIC DNA]</scope>
    <source>
        <strain evidence="24">Wild caught</strain>
    </source>
</reference>
<evidence type="ECO:0000313" key="24">
    <source>
        <dbReference type="Proteomes" id="UP000008672"/>
    </source>
</evidence>
<evidence type="ECO:0000256" key="1">
    <source>
        <dbReference type="ARBA" id="ARBA00004651"/>
    </source>
</evidence>
<evidence type="ECO:0000256" key="8">
    <source>
        <dbReference type="ARBA" id="ARBA00022837"/>
    </source>
</evidence>
<organism evidence="23 24">
    <name type="scientific">Latimeria chalumnae</name>
    <name type="common">Coelacanth</name>
    <dbReference type="NCBI Taxonomy" id="7897"/>
    <lineage>
        <taxon>Eukaryota</taxon>
        <taxon>Metazoa</taxon>
        <taxon>Chordata</taxon>
        <taxon>Craniata</taxon>
        <taxon>Vertebrata</taxon>
        <taxon>Euteleostomi</taxon>
        <taxon>Coelacanthiformes</taxon>
        <taxon>Coelacanthidae</taxon>
        <taxon>Latimeria</taxon>
    </lineage>
</organism>
<keyword evidence="12 20" id="KW-0472">Membrane</keyword>
<dbReference type="Gene3D" id="2.10.50.30">
    <property type="entry name" value="GPCR, family 3, nine cysteines domain"/>
    <property type="match status" value="1"/>
</dbReference>
<dbReference type="PROSITE" id="PS50259">
    <property type="entry name" value="G_PROTEIN_RECEP_F3_4"/>
    <property type="match status" value="1"/>
</dbReference>
<dbReference type="FunCoup" id="H3AHJ2">
    <property type="interactions" value="588"/>
</dbReference>
<dbReference type="PROSITE" id="PS00980">
    <property type="entry name" value="G_PROTEIN_RECEP_F3_2"/>
    <property type="match status" value="1"/>
</dbReference>
<dbReference type="FunFam" id="2.10.50.30:FF:000002">
    <property type="entry name" value="Vomeronasal 2 receptor, h1"/>
    <property type="match status" value="1"/>
</dbReference>
<dbReference type="Gene3D" id="3.40.50.2300">
    <property type="match status" value="2"/>
</dbReference>
<dbReference type="InterPro" id="IPR011500">
    <property type="entry name" value="GPCR_3_9-Cys_dom"/>
</dbReference>
<keyword evidence="3" id="KW-1003">Cell membrane</keyword>
<dbReference type="Pfam" id="PF07562">
    <property type="entry name" value="NCD3G"/>
    <property type="match status" value="1"/>
</dbReference>
<evidence type="ECO:0000256" key="13">
    <source>
        <dbReference type="ARBA" id="ARBA00023157"/>
    </source>
</evidence>
<dbReference type="EMBL" id="AFYH01186978">
    <property type="status" value="NOT_ANNOTATED_CDS"/>
    <property type="molecule type" value="Genomic_DNA"/>
</dbReference>
<keyword evidence="8" id="KW-0106">Calcium</keyword>
<feature type="region of interest" description="Disordered" evidence="19">
    <location>
        <begin position="986"/>
        <end position="1047"/>
    </location>
</feature>
<dbReference type="PRINTS" id="PR00248">
    <property type="entry name" value="GPCRMGR"/>
</dbReference>
<evidence type="ECO:0000256" key="5">
    <source>
        <dbReference type="ARBA" id="ARBA00022692"/>
    </source>
</evidence>
<dbReference type="InParanoid" id="H3AHJ2"/>
<evidence type="ECO:0000256" key="17">
    <source>
        <dbReference type="ARBA" id="ARBA00039746"/>
    </source>
</evidence>
<dbReference type="Ensembl" id="ENSLACT00000009182.1">
    <property type="protein sequence ID" value="ENSLACP00000009113.1"/>
    <property type="gene ID" value="ENSLACG00000008044.1"/>
</dbReference>
<feature type="transmembrane region" description="Helical" evidence="20">
    <location>
        <begin position="773"/>
        <end position="793"/>
    </location>
</feature>
<dbReference type="EMBL" id="AFYH01186981">
    <property type="status" value="NOT_ANNOTATED_CDS"/>
    <property type="molecule type" value="Genomic_DNA"/>
</dbReference>
<dbReference type="GO" id="GO:0004930">
    <property type="term" value="F:G protein-coupled receptor activity"/>
    <property type="evidence" value="ECO:0007669"/>
    <property type="project" value="UniProtKB-KW"/>
</dbReference>
<feature type="transmembrane region" description="Helical" evidence="20">
    <location>
        <begin position="833"/>
        <end position="855"/>
    </location>
</feature>
<dbReference type="EMBL" id="AFYH01186982">
    <property type="status" value="NOT_ANNOTATED_CDS"/>
    <property type="molecule type" value="Genomic_DNA"/>
</dbReference>
<evidence type="ECO:0000256" key="4">
    <source>
        <dbReference type="ARBA" id="ARBA00022553"/>
    </source>
</evidence>
<dbReference type="GO" id="GO:0051924">
    <property type="term" value="P:regulation of calcium ion transport"/>
    <property type="evidence" value="ECO:0007669"/>
    <property type="project" value="TreeGrafter"/>
</dbReference>
<evidence type="ECO:0000259" key="22">
    <source>
        <dbReference type="PROSITE" id="PS50259"/>
    </source>
</evidence>
<dbReference type="Pfam" id="PF00003">
    <property type="entry name" value="7tm_3"/>
    <property type="match status" value="1"/>
</dbReference>
<dbReference type="CDD" id="cd15282">
    <property type="entry name" value="7tmC_CaSR"/>
    <property type="match status" value="1"/>
</dbReference>
<feature type="transmembrane region" description="Helical" evidence="20">
    <location>
        <begin position="650"/>
        <end position="671"/>
    </location>
</feature>
<evidence type="ECO:0000256" key="3">
    <source>
        <dbReference type="ARBA" id="ARBA00022475"/>
    </source>
</evidence>
<evidence type="ECO:0000256" key="11">
    <source>
        <dbReference type="ARBA" id="ARBA00023040"/>
    </source>
</evidence>
<reference evidence="23" key="3">
    <citation type="submission" date="2025-09" db="UniProtKB">
        <authorList>
            <consortium name="Ensembl"/>
        </authorList>
    </citation>
    <scope>IDENTIFICATION</scope>
</reference>